<accession>A0ABQ9K6R4</accession>
<evidence type="ECO:0000256" key="3">
    <source>
        <dbReference type="ARBA" id="ARBA00022490"/>
    </source>
</evidence>
<keyword evidence="5" id="KW-0206">Cytoskeleton</keyword>
<keyword evidence="4" id="KW-0597">Phosphoprotein</keyword>
<evidence type="ECO:0000256" key="4">
    <source>
        <dbReference type="ARBA" id="ARBA00022553"/>
    </source>
</evidence>
<evidence type="ECO:0000313" key="8">
    <source>
        <dbReference type="EMBL" id="KAJ8985539.1"/>
    </source>
</evidence>
<comment type="subcellular location">
    <subcellularLocation>
        <location evidence="1">Cytoplasm</location>
        <location evidence="1">Cytoskeleton</location>
    </subcellularLocation>
</comment>
<proteinExistence type="inferred from homology"/>
<feature type="region of interest" description="Disordered" evidence="6">
    <location>
        <begin position="1"/>
        <end position="41"/>
    </location>
</feature>
<dbReference type="EMBL" id="JAPWTJ010000012">
    <property type="protein sequence ID" value="KAJ8985539.1"/>
    <property type="molecule type" value="Genomic_DNA"/>
</dbReference>
<evidence type="ECO:0000313" key="9">
    <source>
        <dbReference type="Proteomes" id="UP001162164"/>
    </source>
</evidence>
<feature type="region of interest" description="Disordered" evidence="6">
    <location>
        <begin position="134"/>
        <end position="164"/>
    </location>
</feature>
<comment type="similarity">
    <text evidence="2">Belongs to the CKAP2 family.</text>
</comment>
<feature type="compositionally biased region" description="Polar residues" evidence="6">
    <location>
        <begin position="71"/>
        <end position="82"/>
    </location>
</feature>
<dbReference type="InterPro" id="IPR026165">
    <property type="entry name" value="CKAP2_fam"/>
</dbReference>
<feature type="region of interest" description="Disordered" evidence="6">
    <location>
        <begin position="187"/>
        <end position="238"/>
    </location>
</feature>
<dbReference type="PANTHER" id="PTHR16076">
    <property type="entry name" value="CYTOSKELETON ASSOCIATED PROTEIN 2-RELATED"/>
    <property type="match status" value="1"/>
</dbReference>
<feature type="compositionally biased region" description="Polar residues" evidence="6">
    <location>
        <begin position="204"/>
        <end position="217"/>
    </location>
</feature>
<protein>
    <recommendedName>
        <fullName evidence="7">Cytoskeleton-associated protein 2 C-terminal domain-containing protein</fullName>
    </recommendedName>
</protein>
<gene>
    <name evidence="8" type="ORF">NQ317_019922</name>
</gene>
<dbReference type="Pfam" id="PF15297">
    <property type="entry name" value="CKAP2_C"/>
    <property type="match status" value="1"/>
</dbReference>
<sequence>MNKESDKNTPTPMPDEKEKNESGKKYNFYRKPPIKKKAPEVKQTLTSYKRMLKANPLLKYELEGKDWSMTGSRQLLGSSNDLNKAKGNGKPPPEKHSLQPNYNSGKPLITNLQRSKSVRLPPKSHPLSKGIACIISGNKPKNTNSGDLSRKSPVDFNTSTSTVLSSTRLEKPIKLQNKKETVVKPKPTTKVIMKTSSKTKKATQDNSISSNGNSTAANRKDRDKKTKPLRRSLSAQHFDRKKRQLMGVSSTKPHQCYHQVEHTQSLEDVSTIIPIAILPHEISPIAEGSRETSIIFKTPSAYERRSVARFTPRSTISSRRSIYHLTTPLPSLMDLEKRLNDWLVKRGKSLSSFHHLKCFGIEQDGTITKPIDEENKENIEVEHDLDRSSYEDLRITISQSNRPEKPVVLNEENAECVARGALEDLLKLIQEGYSRQQCEGWLGSIRQRYPKVEEEAQYWECRAAIEQARGNISNAVQCYKTAIVQGAEIQAVDESLDVLLQKFSLLNISTDKIEDEKSVRERARIVQDARNIFKSSIIQFAVQERKLKKNNKQEDQLKFVATPVRRSTRLSRSAYTSTPGIKICSSLQELDTGDRNLLDFKKNGALV</sequence>
<name>A0ABQ9K6R4_9CUCU</name>
<dbReference type="PANTHER" id="PTHR16076:SF8">
    <property type="entry name" value="CYTOSKELETON-ASSOCIATED PROTEIN 2"/>
    <property type="match status" value="1"/>
</dbReference>
<feature type="compositionally biased region" description="Basic and acidic residues" evidence="6">
    <location>
        <begin position="14"/>
        <end position="24"/>
    </location>
</feature>
<evidence type="ECO:0000256" key="1">
    <source>
        <dbReference type="ARBA" id="ARBA00004245"/>
    </source>
</evidence>
<feature type="domain" description="Cytoskeleton-associated protein 2 C-terminal" evidence="7">
    <location>
        <begin position="422"/>
        <end position="557"/>
    </location>
</feature>
<keyword evidence="3" id="KW-0963">Cytoplasm</keyword>
<dbReference type="Proteomes" id="UP001162164">
    <property type="component" value="Unassembled WGS sequence"/>
</dbReference>
<evidence type="ECO:0000256" key="5">
    <source>
        <dbReference type="ARBA" id="ARBA00023212"/>
    </source>
</evidence>
<evidence type="ECO:0000256" key="6">
    <source>
        <dbReference type="SAM" id="MobiDB-lite"/>
    </source>
</evidence>
<evidence type="ECO:0000259" key="7">
    <source>
        <dbReference type="Pfam" id="PF15297"/>
    </source>
</evidence>
<feature type="region of interest" description="Disordered" evidence="6">
    <location>
        <begin position="71"/>
        <end position="106"/>
    </location>
</feature>
<organism evidence="8 9">
    <name type="scientific">Molorchus minor</name>
    <dbReference type="NCBI Taxonomy" id="1323400"/>
    <lineage>
        <taxon>Eukaryota</taxon>
        <taxon>Metazoa</taxon>
        <taxon>Ecdysozoa</taxon>
        <taxon>Arthropoda</taxon>
        <taxon>Hexapoda</taxon>
        <taxon>Insecta</taxon>
        <taxon>Pterygota</taxon>
        <taxon>Neoptera</taxon>
        <taxon>Endopterygota</taxon>
        <taxon>Coleoptera</taxon>
        <taxon>Polyphaga</taxon>
        <taxon>Cucujiformia</taxon>
        <taxon>Chrysomeloidea</taxon>
        <taxon>Cerambycidae</taxon>
        <taxon>Lamiinae</taxon>
        <taxon>Monochamini</taxon>
        <taxon>Molorchus</taxon>
    </lineage>
</organism>
<comment type="caution">
    <text evidence="8">The sequence shown here is derived from an EMBL/GenBank/DDBJ whole genome shotgun (WGS) entry which is preliminary data.</text>
</comment>
<evidence type="ECO:0000256" key="2">
    <source>
        <dbReference type="ARBA" id="ARBA00009468"/>
    </source>
</evidence>
<reference evidence="8" key="1">
    <citation type="journal article" date="2023" name="Insect Mol. Biol.">
        <title>Genome sequencing provides insights into the evolution of gene families encoding plant cell wall-degrading enzymes in longhorned beetles.</title>
        <authorList>
            <person name="Shin N.R."/>
            <person name="Okamura Y."/>
            <person name="Kirsch R."/>
            <person name="Pauchet Y."/>
        </authorList>
    </citation>
    <scope>NUCLEOTIDE SEQUENCE</scope>
    <source>
        <strain evidence="8">MMC_N1</strain>
    </source>
</reference>
<dbReference type="InterPro" id="IPR029197">
    <property type="entry name" value="CKAP2_C"/>
</dbReference>
<keyword evidence="9" id="KW-1185">Reference proteome</keyword>